<dbReference type="EMBL" id="BAABFO010000032">
    <property type="protein sequence ID" value="GAA4342143.1"/>
    <property type="molecule type" value="Genomic_DNA"/>
</dbReference>
<proteinExistence type="predicted"/>
<keyword evidence="2" id="KW-1185">Reference proteome</keyword>
<dbReference type="RefSeq" id="WP_345252065.1">
    <property type="nucleotide sequence ID" value="NZ_BAABFO010000032.1"/>
</dbReference>
<dbReference type="PIRSF" id="PIRSF029288">
    <property type="entry name" value="SciE_ImpE"/>
    <property type="match status" value="1"/>
</dbReference>
<evidence type="ECO:0000313" key="2">
    <source>
        <dbReference type="Proteomes" id="UP001501671"/>
    </source>
</evidence>
<dbReference type="SUPFAM" id="SSF144059">
    <property type="entry name" value="ImpE-like"/>
    <property type="match status" value="1"/>
</dbReference>
<dbReference type="Proteomes" id="UP001501671">
    <property type="component" value="Unassembled WGS sequence"/>
</dbReference>
<reference evidence="2" key="1">
    <citation type="journal article" date="2019" name="Int. J. Syst. Evol. Microbiol.">
        <title>The Global Catalogue of Microorganisms (GCM) 10K type strain sequencing project: providing services to taxonomists for standard genome sequencing and annotation.</title>
        <authorList>
            <consortium name="The Broad Institute Genomics Platform"/>
            <consortium name="The Broad Institute Genome Sequencing Center for Infectious Disease"/>
            <person name="Wu L."/>
            <person name="Ma J."/>
        </authorList>
    </citation>
    <scope>NUCLEOTIDE SEQUENCE [LARGE SCALE GENOMIC DNA]</scope>
    <source>
        <strain evidence="2">JCM 17666</strain>
    </source>
</reference>
<accession>A0ABP8HPC3</accession>
<dbReference type="InterPro" id="IPR009211">
    <property type="entry name" value="TagJ"/>
</dbReference>
<name>A0ABP8HPC3_9BURK</name>
<protein>
    <submittedName>
        <fullName evidence="1">Type VI secretion system accessory protein TagJ</fullName>
    </submittedName>
</protein>
<organism evidence="1 2">
    <name type="scientific">Pigmentiphaga soli</name>
    <dbReference type="NCBI Taxonomy" id="1007095"/>
    <lineage>
        <taxon>Bacteria</taxon>
        <taxon>Pseudomonadati</taxon>
        <taxon>Pseudomonadota</taxon>
        <taxon>Betaproteobacteria</taxon>
        <taxon>Burkholderiales</taxon>
        <taxon>Alcaligenaceae</taxon>
        <taxon>Pigmentiphaga</taxon>
    </lineage>
</organism>
<comment type="caution">
    <text evidence="1">The sequence shown here is derived from an EMBL/GenBank/DDBJ whole genome shotgun (WGS) entry which is preliminary data.</text>
</comment>
<dbReference type="Gene3D" id="1.25.40.10">
    <property type="entry name" value="Tetratricopeptide repeat domain"/>
    <property type="match status" value="1"/>
</dbReference>
<dbReference type="Pfam" id="PF07024">
    <property type="entry name" value="ImpE"/>
    <property type="match status" value="1"/>
</dbReference>
<dbReference type="Pfam" id="PF14559">
    <property type="entry name" value="TPR_19"/>
    <property type="match status" value="1"/>
</dbReference>
<sequence>MPSAEESLRQGDTAAALQQLTEQVRRQPGDARLRVFLSQLLMVTGQWERAGNQLGVAAELDAAAIPMRQIYSDAIRCEQLRTEVFAGHKAPMVFGQPEQWLALLIEALLRQGQGEDALAADLSARAFDEAPASAGAIDGTPFAWIADADMRLGPVLEAVINGRYYWVPFAQLLQVDIEAPEDLRDVVWSPAHFKFANGGEALALIPARYPGSHAAGDGALQLARKTDWREPRPGFFEGIGQRLFSTDAGDRALLETRCIVLQPRADG</sequence>
<dbReference type="InterPro" id="IPR011990">
    <property type="entry name" value="TPR-like_helical_dom_sf"/>
</dbReference>
<gene>
    <name evidence="1" type="primary">tagJ</name>
    <name evidence="1" type="ORF">GCM10023144_43780</name>
</gene>
<evidence type="ECO:0000313" key="1">
    <source>
        <dbReference type="EMBL" id="GAA4342143.1"/>
    </source>
</evidence>